<dbReference type="PANTHER" id="PTHR43201:SF5">
    <property type="entry name" value="MEDIUM-CHAIN ACYL-COA LIGASE ACSF2, MITOCHONDRIAL"/>
    <property type="match status" value="1"/>
</dbReference>
<sequence>MSKFSIVQAIRERAQPEATALVQKDRSLSYRKLFERCDALAALIRPHLTASPDRVDRLRVGVHFPSSLDYVPLALATLAADTCFVPIPDELAEEEKRELLARTALDYVLVIESAAAWLPADSQRLGDFELNGQKVLIAKVPPQQAAFPRDAFEALNPAFIRFSSGTTGKSKGVLLSHESLLQRITAANEGLRIGAGDRVLWVLPMAHHFAVSIVLYLYHGATTIIEETHLGEDLLRAGAEQKATVMYGSPVHYRQLVEAPDVAQWTTLRLAVATAASLDAATAEKFRARFGRDLVQGLGIIELGLPLMNFGGAVEAPEAIGLPLPAYECLLKNDDGEEPPTGDPGEICLRGPGMFDAYLDPWLPRAQVVDAEGWFASGDLGKRDAAGRVFIVGRKKTLINVGGMKVFPEEVEAVMDSHPKVQRSLVEARLHPLYGEVPVAKYIASPEGAPTSMELRTHLKTRLAGYKIPLMFSVVPELPLTASGKLKRA</sequence>
<dbReference type="GO" id="GO:0006631">
    <property type="term" value="P:fatty acid metabolic process"/>
    <property type="evidence" value="ECO:0007669"/>
    <property type="project" value="TreeGrafter"/>
</dbReference>
<gene>
    <name evidence="5" type="ORF">BGE01nite_40610</name>
</gene>
<dbReference type="CDD" id="cd04433">
    <property type="entry name" value="AFD_class_I"/>
    <property type="match status" value="1"/>
</dbReference>
<dbReference type="OrthoDB" id="9803968at2"/>
<dbReference type="Gene3D" id="3.30.300.30">
    <property type="match status" value="1"/>
</dbReference>
<dbReference type="Pfam" id="PF13193">
    <property type="entry name" value="AMP-binding_C"/>
    <property type="match status" value="1"/>
</dbReference>
<dbReference type="EMBL" id="BKAG01000036">
    <property type="protein sequence ID" value="GEP44770.1"/>
    <property type="molecule type" value="Genomic_DNA"/>
</dbReference>
<dbReference type="GO" id="GO:0031956">
    <property type="term" value="F:medium-chain fatty acid-CoA ligase activity"/>
    <property type="evidence" value="ECO:0007669"/>
    <property type="project" value="TreeGrafter"/>
</dbReference>
<feature type="domain" description="AMP-binding enzyme C-terminal" evidence="4">
    <location>
        <begin position="410"/>
        <end position="485"/>
    </location>
</feature>
<keyword evidence="2" id="KW-0436">Ligase</keyword>
<name>A0A512MDF6_9BACT</name>
<reference evidence="5 6" key="1">
    <citation type="submission" date="2019-07" db="EMBL/GenBank/DDBJ databases">
        <title>Whole genome shotgun sequence of Brevifollis gellanilyticus NBRC 108608.</title>
        <authorList>
            <person name="Hosoyama A."/>
            <person name="Uohara A."/>
            <person name="Ohji S."/>
            <person name="Ichikawa N."/>
        </authorList>
    </citation>
    <scope>NUCLEOTIDE SEQUENCE [LARGE SCALE GENOMIC DNA]</scope>
    <source>
        <strain evidence="5 6">NBRC 108608</strain>
    </source>
</reference>
<dbReference type="InterPro" id="IPR045851">
    <property type="entry name" value="AMP-bd_C_sf"/>
</dbReference>
<feature type="domain" description="AMP-dependent synthetase/ligase" evidence="3">
    <location>
        <begin position="13"/>
        <end position="359"/>
    </location>
</feature>
<evidence type="ECO:0008006" key="7">
    <source>
        <dbReference type="Google" id="ProtNLM"/>
    </source>
</evidence>
<accession>A0A512MDF6</accession>
<evidence type="ECO:0000313" key="6">
    <source>
        <dbReference type="Proteomes" id="UP000321577"/>
    </source>
</evidence>
<dbReference type="InterPro" id="IPR020845">
    <property type="entry name" value="AMP-binding_CS"/>
</dbReference>
<evidence type="ECO:0000256" key="2">
    <source>
        <dbReference type="ARBA" id="ARBA00022598"/>
    </source>
</evidence>
<dbReference type="Pfam" id="PF00501">
    <property type="entry name" value="AMP-binding"/>
    <property type="match status" value="1"/>
</dbReference>
<dbReference type="InterPro" id="IPR042099">
    <property type="entry name" value="ANL_N_sf"/>
</dbReference>
<comment type="similarity">
    <text evidence="1">Belongs to the ATP-dependent AMP-binding enzyme family.</text>
</comment>
<dbReference type="PROSITE" id="PS00455">
    <property type="entry name" value="AMP_BINDING"/>
    <property type="match status" value="1"/>
</dbReference>
<dbReference type="PANTHER" id="PTHR43201">
    <property type="entry name" value="ACYL-COA SYNTHETASE"/>
    <property type="match status" value="1"/>
</dbReference>
<dbReference type="SUPFAM" id="SSF56801">
    <property type="entry name" value="Acetyl-CoA synthetase-like"/>
    <property type="match status" value="1"/>
</dbReference>
<dbReference type="Proteomes" id="UP000321577">
    <property type="component" value="Unassembled WGS sequence"/>
</dbReference>
<dbReference type="InterPro" id="IPR025110">
    <property type="entry name" value="AMP-bd_C"/>
</dbReference>
<evidence type="ECO:0000259" key="4">
    <source>
        <dbReference type="Pfam" id="PF13193"/>
    </source>
</evidence>
<dbReference type="AlphaFoldDB" id="A0A512MDF6"/>
<dbReference type="InterPro" id="IPR000873">
    <property type="entry name" value="AMP-dep_synth/lig_dom"/>
</dbReference>
<proteinExistence type="inferred from homology"/>
<organism evidence="5 6">
    <name type="scientific">Brevifollis gellanilyticus</name>
    <dbReference type="NCBI Taxonomy" id="748831"/>
    <lineage>
        <taxon>Bacteria</taxon>
        <taxon>Pseudomonadati</taxon>
        <taxon>Verrucomicrobiota</taxon>
        <taxon>Verrucomicrobiia</taxon>
        <taxon>Verrucomicrobiales</taxon>
        <taxon>Verrucomicrobiaceae</taxon>
    </lineage>
</organism>
<evidence type="ECO:0000256" key="1">
    <source>
        <dbReference type="ARBA" id="ARBA00006432"/>
    </source>
</evidence>
<comment type="caution">
    <text evidence="5">The sequence shown here is derived from an EMBL/GenBank/DDBJ whole genome shotgun (WGS) entry which is preliminary data.</text>
</comment>
<evidence type="ECO:0000313" key="5">
    <source>
        <dbReference type="EMBL" id="GEP44770.1"/>
    </source>
</evidence>
<protein>
    <recommendedName>
        <fullName evidence="7">Long-chain-fatty-acid--CoA ligase</fullName>
    </recommendedName>
</protein>
<dbReference type="Gene3D" id="3.40.50.12780">
    <property type="entry name" value="N-terminal domain of ligase-like"/>
    <property type="match status" value="1"/>
</dbReference>
<evidence type="ECO:0000259" key="3">
    <source>
        <dbReference type="Pfam" id="PF00501"/>
    </source>
</evidence>
<dbReference type="RefSeq" id="WP_146853042.1">
    <property type="nucleotide sequence ID" value="NZ_BKAG01000036.1"/>
</dbReference>
<keyword evidence="6" id="KW-1185">Reference proteome</keyword>